<accession>A0A177KWV6</accession>
<comment type="caution">
    <text evidence="1">The sequence shown here is derived from an EMBL/GenBank/DDBJ whole genome shotgun (WGS) entry which is preliminary data.</text>
</comment>
<dbReference type="RefSeq" id="WP_018393079.1">
    <property type="nucleotide sequence ID" value="NZ_LQWZ01000012.1"/>
</dbReference>
<reference evidence="1 2" key="1">
    <citation type="submission" date="2016-01" db="EMBL/GenBank/DDBJ databases">
        <title>Investigation of taxonomic status of Bacillus aminovorans.</title>
        <authorList>
            <person name="Verma A."/>
            <person name="Pal Y."/>
            <person name="Krishnamurthi S."/>
        </authorList>
    </citation>
    <scope>NUCLEOTIDE SEQUENCE [LARGE SCALE GENOMIC DNA]</scope>
    <source>
        <strain evidence="1 2">DSM 4337</strain>
    </source>
</reference>
<organism evidence="1 2">
    <name type="scientific">Domibacillus aminovorans</name>
    <dbReference type="NCBI Taxonomy" id="29332"/>
    <lineage>
        <taxon>Bacteria</taxon>
        <taxon>Bacillati</taxon>
        <taxon>Bacillota</taxon>
        <taxon>Bacilli</taxon>
        <taxon>Bacillales</taxon>
        <taxon>Bacillaceae</taxon>
        <taxon>Domibacillus</taxon>
    </lineage>
</organism>
<dbReference type="Proteomes" id="UP000077271">
    <property type="component" value="Unassembled WGS sequence"/>
</dbReference>
<dbReference type="OrthoDB" id="2866828at2"/>
<gene>
    <name evidence="1" type="ORF">AWH48_01160</name>
</gene>
<protein>
    <submittedName>
        <fullName evidence="1">Uncharacterized protein</fullName>
    </submittedName>
</protein>
<evidence type="ECO:0000313" key="2">
    <source>
        <dbReference type="Proteomes" id="UP000077271"/>
    </source>
</evidence>
<name>A0A177KWV6_9BACI</name>
<evidence type="ECO:0000313" key="1">
    <source>
        <dbReference type="EMBL" id="OAH57657.1"/>
    </source>
</evidence>
<sequence>MLITIKYKNKIVIGIDCPSGLDLWEQTYMPAVECYLDEQKVAIMYGSDPITMKIDSLDNMLLNFLIIDDWEPKETRVKAILPRERVKLLN</sequence>
<dbReference type="AlphaFoldDB" id="A0A177KWV6"/>
<dbReference type="EMBL" id="LQWZ01000012">
    <property type="protein sequence ID" value="OAH57657.1"/>
    <property type="molecule type" value="Genomic_DNA"/>
</dbReference>
<proteinExistence type="predicted"/>